<dbReference type="GO" id="GO:0140326">
    <property type="term" value="F:ATPase-coupled intramembrane lipid transporter activity"/>
    <property type="evidence" value="ECO:0007669"/>
    <property type="project" value="UniProtKB-EC"/>
</dbReference>
<dbReference type="SUPFAM" id="SSF81665">
    <property type="entry name" value="Calcium ATPase, transmembrane domain M"/>
    <property type="match status" value="1"/>
</dbReference>
<evidence type="ECO:0000313" key="21">
    <source>
        <dbReference type="EMBL" id="ELR23243.1"/>
    </source>
</evidence>
<feature type="binding site" evidence="15">
    <location>
        <position position="435"/>
    </location>
    <ligand>
        <name>ATP</name>
        <dbReference type="ChEBI" id="CHEBI:30616"/>
    </ligand>
</feature>
<dbReference type="SFLD" id="SFLDF00027">
    <property type="entry name" value="p-type_atpase"/>
    <property type="match status" value="1"/>
</dbReference>
<proteinExistence type="inferred from homology"/>
<dbReference type="NCBIfam" id="TIGR01652">
    <property type="entry name" value="ATPase-Plipid"/>
    <property type="match status" value="1"/>
</dbReference>
<feature type="compositionally biased region" description="Basic and acidic residues" evidence="18">
    <location>
        <begin position="19"/>
        <end position="29"/>
    </location>
</feature>
<feature type="binding site" evidence="15">
    <location>
        <position position="976"/>
    </location>
    <ligand>
        <name>ATP</name>
        <dbReference type="ChEBI" id="CHEBI:30616"/>
    </ligand>
</feature>
<evidence type="ECO:0000256" key="17">
    <source>
        <dbReference type="RuleBase" id="RU362033"/>
    </source>
</evidence>
<dbReference type="InterPro" id="IPR032630">
    <property type="entry name" value="P_typ_ATPase_c"/>
</dbReference>
<feature type="binding site" evidence="15">
    <location>
        <position position="733"/>
    </location>
    <ligand>
        <name>ATP</name>
        <dbReference type="ChEBI" id="CHEBI:30616"/>
    </ligand>
</feature>
<evidence type="ECO:0000256" key="5">
    <source>
        <dbReference type="ARBA" id="ARBA00022692"/>
    </source>
</evidence>
<dbReference type="FunFam" id="2.70.150.10:FF:000054">
    <property type="entry name" value="Phospholipid-transporting ATPase"/>
    <property type="match status" value="1"/>
</dbReference>
<dbReference type="GO" id="GO:0016887">
    <property type="term" value="F:ATP hydrolysis activity"/>
    <property type="evidence" value="ECO:0007669"/>
    <property type="project" value="InterPro"/>
</dbReference>
<dbReference type="PROSITE" id="PS00154">
    <property type="entry name" value="ATPASE_E1_E2"/>
    <property type="match status" value="1"/>
</dbReference>
<feature type="binding site" evidence="15">
    <location>
        <position position="710"/>
    </location>
    <ligand>
        <name>ATP</name>
        <dbReference type="ChEBI" id="CHEBI:30616"/>
    </ligand>
</feature>
<feature type="binding site" evidence="15">
    <location>
        <position position="1026"/>
    </location>
    <ligand>
        <name>ATP</name>
        <dbReference type="ChEBI" id="CHEBI:30616"/>
    </ligand>
</feature>
<dbReference type="SFLD" id="SFLDG00002">
    <property type="entry name" value="C1.7:_P-type_atpase_like"/>
    <property type="match status" value="1"/>
</dbReference>
<dbReference type="FunFam" id="3.40.1110.10:FF:000087">
    <property type="entry name" value="Phospholipid-transporting ATPase"/>
    <property type="match status" value="1"/>
</dbReference>
<keyword evidence="12 17" id="KW-0472">Membrane</keyword>
<feature type="transmembrane region" description="Helical" evidence="17">
    <location>
        <begin position="1239"/>
        <end position="1265"/>
    </location>
</feature>
<sequence>MDSSFASSKGLGGASDRITPGKEKEKVVDEATTLEDEDEEVEEKETVEEELFPEDHVGYQEPRVVAINRPDLNMHYKFKNNYVSTTKYNFWNFIPKNLFEQFRRVANVYFLIIAIVTLTPTSPVKPVIVLGATAIKEAVEDWKRYQSDRRVNSRLCEVLRRKEDGGTDKWEYVEWADVVVGDLVRVKNWQPFPSDLLLISSSSADGQCYIETSNLDGETNLKVRQAVKETTGLTLMKDLACDAPNEDLYKFDGSLTLELQESHALQVALDTNQVLLRGSVLRNTEWIIGVVLYTGHQTKYMLSTTDPPSKQSRLEKLMNRLIIIVLLAELGIVVASAILGAIWEQANGKDMWFLELKRNLFVQIFENMFTFLVLYSPMVPISLYVTLEFVRVFQAGFIESDIAMYHEETNTPALARTSNLNEELGQIDYVFSDKTGTLTCNQMVFRVCSIGGTIYGEIPDLSAPSPSSSSSLSSSSSGVKALAPKKSRAELVVSHDAAVHSDGEEELELDDLSHREGGLGAGGGALTNGTGSVEAAGGSASTPDIEFDDPTIFEHIDDEAHPNSHMTREFFTVLAVCHSVMPELITKTNPAEEQARLKKLRQKARKQKKGLYLRPKNYNKLVESESSGTESDTEGEKNSEEEAAEEASAAEGAAQGPKEVRYQAASPDENALVAAAKYFGFYFHTRAHNTVTVNVMGQDLDFEVLNVMEFTSNRKRMSVVVRTPDGQFKLFTKGADNVVYERLRKGDPSAQVTEKHLHQFACAGLRTLCIAERVLDPVQYRAWNARFQKASLSFNGRKTKLDLLAEEIEVDLELLGATGIEDKLQDGVPDTIESLLEAGIKVWVLTGDKRETAINVGKACNLLKSNMITLVISSDTKIATKQRLEYLLGLIAANRWTQLAKEHERDDQMVPSTDEGATSKDAAAVWTKGQPKPSIALVIEGRTLVYALEYDLKFALLSLAQQCHTVVCCRTTPMQKTLMVKLVKDSETPETLTPKEKIQLELRKTAGYLTNRKKVTTLAVGDGANDVPMIQAAHVGIGISGREGMQAVLASDYAIAQFRFLKRLLFVHGRYSYKRMALLVLYFFYKNMLIALINFWWSFFTGFSGQTVWDSYLGIGFNLIFTCLPVVVCAVMDMDVPIKALDRYPRLYRDGQLNISLHTGIFMRWMFMAVLSSFLITTISIAVFNAASVYGLVLGLWDVNTVIYTGTIHHVVMWSSIISWFVVASIYCSKVALYLAPDMFWVIFNLFSVPTFWFVMPILCLVCLLPDIVWDFVMRTYFPSNYQVVQEIYRAEEEERKKRLAAPQLTLEETA</sequence>
<comment type="cofactor">
    <cofactor evidence="16">
        <name>Mg(2+)</name>
        <dbReference type="ChEBI" id="CHEBI:18420"/>
    </cofactor>
</comment>
<evidence type="ECO:0000256" key="9">
    <source>
        <dbReference type="ARBA" id="ARBA00022842"/>
    </source>
</evidence>
<evidence type="ECO:0000256" key="15">
    <source>
        <dbReference type="PIRSR" id="PIRSR606539-2"/>
    </source>
</evidence>
<dbReference type="PRINTS" id="PR00119">
    <property type="entry name" value="CATATPASE"/>
</dbReference>
<feature type="domain" description="P-type ATPase C-terminal" evidence="20">
    <location>
        <begin position="1048"/>
        <end position="1280"/>
    </location>
</feature>
<evidence type="ECO:0000256" key="18">
    <source>
        <dbReference type="SAM" id="MobiDB-lite"/>
    </source>
</evidence>
<dbReference type="NCBIfam" id="TIGR01494">
    <property type="entry name" value="ATPase_P-type"/>
    <property type="match status" value="1"/>
</dbReference>
<dbReference type="Pfam" id="PF13246">
    <property type="entry name" value="Cation_ATPase"/>
    <property type="match status" value="1"/>
</dbReference>
<evidence type="ECO:0000256" key="8">
    <source>
        <dbReference type="ARBA" id="ARBA00022840"/>
    </source>
</evidence>
<feature type="binding site" evidence="15">
    <location>
        <position position="846"/>
    </location>
    <ligand>
        <name>ATP</name>
        <dbReference type="ChEBI" id="CHEBI:30616"/>
    </ligand>
</feature>
<evidence type="ECO:0000256" key="4">
    <source>
        <dbReference type="ARBA" id="ARBA00022553"/>
    </source>
</evidence>
<feature type="domain" description="P-type ATPase N-terminal" evidence="19">
    <location>
        <begin position="65"/>
        <end position="128"/>
    </location>
</feature>
<evidence type="ECO:0000256" key="10">
    <source>
        <dbReference type="ARBA" id="ARBA00022967"/>
    </source>
</evidence>
<feature type="compositionally biased region" description="Acidic residues" evidence="18">
    <location>
        <begin position="32"/>
        <end position="44"/>
    </location>
</feature>
<feature type="region of interest" description="Disordered" evidence="18">
    <location>
        <begin position="497"/>
        <end position="545"/>
    </location>
</feature>
<feature type="binding site" evidence="15">
    <location>
        <position position="1025"/>
    </location>
    <ligand>
        <name>ATP</name>
        <dbReference type="ChEBI" id="CHEBI:30616"/>
    </ligand>
</feature>
<evidence type="ECO:0000256" key="7">
    <source>
        <dbReference type="ARBA" id="ARBA00022741"/>
    </source>
</evidence>
<gene>
    <name evidence="21" type="ORF">ACA1_068270</name>
</gene>
<keyword evidence="9 16" id="KW-0460">Magnesium</keyword>
<dbReference type="VEuPathDB" id="AmoebaDB:ACA1_068270"/>
<evidence type="ECO:0000256" key="13">
    <source>
        <dbReference type="ARBA" id="ARBA00034036"/>
    </source>
</evidence>
<dbReference type="SUPFAM" id="SSF56784">
    <property type="entry name" value="HAD-like"/>
    <property type="match status" value="1"/>
</dbReference>
<feature type="active site" description="4-aspartylphosphate intermediate" evidence="14">
    <location>
        <position position="433"/>
    </location>
</feature>
<feature type="binding site" evidence="15">
    <location>
        <position position="848"/>
    </location>
    <ligand>
        <name>ATP</name>
        <dbReference type="ChEBI" id="CHEBI:30616"/>
    </ligand>
</feature>
<evidence type="ECO:0000256" key="11">
    <source>
        <dbReference type="ARBA" id="ARBA00022989"/>
    </source>
</evidence>
<dbReference type="InterPro" id="IPR001757">
    <property type="entry name" value="P_typ_ATPase"/>
</dbReference>
<name>L8HEP8_ACACF</name>
<keyword evidence="6 16" id="KW-0479">Metal-binding</keyword>
<dbReference type="GO" id="GO:0005524">
    <property type="term" value="F:ATP binding"/>
    <property type="evidence" value="ECO:0007669"/>
    <property type="project" value="UniProtKB-UniRule"/>
</dbReference>
<dbReference type="Pfam" id="PF16209">
    <property type="entry name" value="PhoLip_ATPase_N"/>
    <property type="match status" value="1"/>
</dbReference>
<dbReference type="PANTHER" id="PTHR24092:SF180">
    <property type="entry name" value="PHOSPHOLIPID-TRANSPORTING ATPASE DNF1-RELATED"/>
    <property type="match status" value="1"/>
</dbReference>
<feature type="binding site" evidence="15">
    <location>
        <position position="433"/>
    </location>
    <ligand>
        <name>ATP</name>
        <dbReference type="ChEBI" id="CHEBI:30616"/>
    </ligand>
</feature>
<evidence type="ECO:0000256" key="16">
    <source>
        <dbReference type="PIRSR" id="PIRSR606539-3"/>
    </source>
</evidence>
<dbReference type="GO" id="GO:0005886">
    <property type="term" value="C:plasma membrane"/>
    <property type="evidence" value="ECO:0007669"/>
    <property type="project" value="TreeGrafter"/>
</dbReference>
<feature type="region of interest" description="Disordered" evidence="18">
    <location>
        <begin position="1"/>
        <end position="44"/>
    </location>
</feature>
<evidence type="ECO:0000256" key="1">
    <source>
        <dbReference type="ARBA" id="ARBA00004127"/>
    </source>
</evidence>
<dbReference type="InterPro" id="IPR023214">
    <property type="entry name" value="HAD_sf"/>
</dbReference>
<dbReference type="SFLD" id="SFLDS00003">
    <property type="entry name" value="Haloacid_Dehalogenase"/>
    <property type="match status" value="1"/>
</dbReference>
<dbReference type="GO" id="GO:0045332">
    <property type="term" value="P:phospholipid translocation"/>
    <property type="evidence" value="ECO:0007669"/>
    <property type="project" value="TreeGrafter"/>
</dbReference>
<reference evidence="21 22" key="1">
    <citation type="journal article" date="2013" name="Genome Biol.">
        <title>Genome of Acanthamoeba castellanii highlights extensive lateral gene transfer and early evolution of tyrosine kinase signaling.</title>
        <authorList>
            <person name="Clarke M."/>
            <person name="Lohan A.J."/>
            <person name="Liu B."/>
            <person name="Lagkouvardos I."/>
            <person name="Roy S."/>
            <person name="Zafar N."/>
            <person name="Bertelli C."/>
            <person name="Schilde C."/>
            <person name="Kianianmomeni A."/>
            <person name="Burglin T.R."/>
            <person name="Frech C."/>
            <person name="Turcotte B."/>
            <person name="Kopec K.O."/>
            <person name="Synnott J.M."/>
            <person name="Choo C."/>
            <person name="Paponov I."/>
            <person name="Finkler A."/>
            <person name="Soon Heng Tan C."/>
            <person name="Hutchins A.P."/>
            <person name="Weinmeier T."/>
            <person name="Rattei T."/>
            <person name="Chu J.S."/>
            <person name="Gimenez G."/>
            <person name="Irimia M."/>
            <person name="Rigden D.J."/>
            <person name="Fitzpatrick D.A."/>
            <person name="Lorenzo-Morales J."/>
            <person name="Bateman A."/>
            <person name="Chiu C.H."/>
            <person name="Tang P."/>
            <person name="Hegemann P."/>
            <person name="Fromm H."/>
            <person name="Raoult D."/>
            <person name="Greub G."/>
            <person name="Miranda-Saavedra D."/>
            <person name="Chen N."/>
            <person name="Nash P."/>
            <person name="Ginger M.L."/>
            <person name="Horn M."/>
            <person name="Schaap P."/>
            <person name="Caler L."/>
            <person name="Loftus B."/>
        </authorList>
    </citation>
    <scope>NUCLEOTIDE SEQUENCE [LARGE SCALE GENOMIC DNA]</scope>
    <source>
        <strain evidence="21 22">Neff</strain>
    </source>
</reference>
<dbReference type="EC" id="7.6.2.1" evidence="17"/>
<dbReference type="InterPro" id="IPR023299">
    <property type="entry name" value="ATPase_P-typ_cyto_dom_N"/>
</dbReference>
<keyword evidence="4" id="KW-0597">Phosphoprotein</keyword>
<feature type="binding site" evidence="16">
    <location>
        <position position="1022"/>
    </location>
    <ligand>
        <name>Mg(2+)</name>
        <dbReference type="ChEBI" id="CHEBI:18420"/>
    </ligand>
</feature>
<feature type="binding site" evidence="15">
    <location>
        <position position="669"/>
    </location>
    <ligand>
        <name>ATP</name>
        <dbReference type="ChEBI" id="CHEBI:30616"/>
    </ligand>
</feature>
<evidence type="ECO:0000313" key="22">
    <source>
        <dbReference type="Proteomes" id="UP000011083"/>
    </source>
</evidence>
<dbReference type="OMA" id="WSYFIVL"/>
<dbReference type="InterPro" id="IPR018303">
    <property type="entry name" value="ATPase_P-typ_P_site"/>
</dbReference>
<dbReference type="KEGG" id="acan:ACA1_068270"/>
<feature type="transmembrane region" description="Helical" evidence="17">
    <location>
        <begin position="363"/>
        <end position="387"/>
    </location>
</feature>
<keyword evidence="22" id="KW-1185">Reference proteome</keyword>
<keyword evidence="10 17" id="KW-1278">Translocase</keyword>
<dbReference type="OrthoDB" id="377733at2759"/>
<feature type="binding site" evidence="16">
    <location>
        <position position="1026"/>
    </location>
    <ligand>
        <name>Mg(2+)</name>
        <dbReference type="ChEBI" id="CHEBI:18420"/>
    </ligand>
</feature>
<dbReference type="Pfam" id="PF16212">
    <property type="entry name" value="PhoLip_ATPase_C"/>
    <property type="match status" value="1"/>
</dbReference>
<protein>
    <recommendedName>
        <fullName evidence="17">Phospholipid-transporting ATPase</fullName>
        <ecNumber evidence="17">7.6.2.1</ecNumber>
    </recommendedName>
</protein>
<dbReference type="Proteomes" id="UP000011083">
    <property type="component" value="Unassembled WGS sequence"/>
</dbReference>
<feature type="transmembrane region" description="Helical" evidence="17">
    <location>
        <begin position="321"/>
        <end position="343"/>
    </location>
</feature>
<dbReference type="InterPro" id="IPR044492">
    <property type="entry name" value="P_typ_ATPase_HD_dom"/>
</dbReference>
<dbReference type="InterPro" id="IPR032631">
    <property type="entry name" value="P-type_ATPase_N"/>
</dbReference>
<dbReference type="Gene3D" id="3.40.1110.10">
    <property type="entry name" value="Calcium-transporting ATPase, cytoplasmic domain N"/>
    <property type="match status" value="1"/>
</dbReference>
<feature type="binding site" evidence="15">
    <location>
        <position position="434"/>
    </location>
    <ligand>
        <name>ATP</name>
        <dbReference type="ChEBI" id="CHEBI:30616"/>
    </ligand>
</feature>
<keyword evidence="11 17" id="KW-1133">Transmembrane helix</keyword>
<feature type="binding site" evidence="16">
    <location>
        <position position="435"/>
    </location>
    <ligand>
        <name>Mg(2+)</name>
        <dbReference type="ChEBI" id="CHEBI:18420"/>
    </ligand>
</feature>
<comment type="subcellular location">
    <subcellularLocation>
        <location evidence="1">Endomembrane system</location>
        <topology evidence="1">Multi-pass membrane protein</topology>
    </subcellularLocation>
    <subcellularLocation>
        <location evidence="17">Membrane</location>
        <topology evidence="17">Multi-pass membrane protein</topology>
    </subcellularLocation>
</comment>
<evidence type="ECO:0000256" key="12">
    <source>
        <dbReference type="ARBA" id="ARBA00023136"/>
    </source>
</evidence>
<dbReference type="EMBL" id="KB007857">
    <property type="protein sequence ID" value="ELR23243.1"/>
    <property type="molecule type" value="Genomic_DNA"/>
</dbReference>
<evidence type="ECO:0000259" key="20">
    <source>
        <dbReference type="Pfam" id="PF16212"/>
    </source>
</evidence>
<feature type="transmembrane region" description="Helical" evidence="17">
    <location>
        <begin position="1211"/>
        <end position="1233"/>
    </location>
</feature>
<evidence type="ECO:0000256" key="3">
    <source>
        <dbReference type="ARBA" id="ARBA00022448"/>
    </source>
</evidence>
<dbReference type="Gene3D" id="2.70.150.10">
    <property type="entry name" value="Calcium-transporting ATPase, cytoplasmic transduction domain A"/>
    <property type="match status" value="1"/>
</dbReference>
<feature type="transmembrane region" description="Helical" evidence="17">
    <location>
        <begin position="1111"/>
        <end position="1132"/>
    </location>
</feature>
<dbReference type="InterPro" id="IPR036412">
    <property type="entry name" value="HAD-like_sf"/>
</dbReference>
<organism evidence="21 22">
    <name type="scientific">Acanthamoeba castellanii (strain ATCC 30010 / Neff)</name>
    <dbReference type="NCBI Taxonomy" id="1257118"/>
    <lineage>
        <taxon>Eukaryota</taxon>
        <taxon>Amoebozoa</taxon>
        <taxon>Discosea</taxon>
        <taxon>Longamoebia</taxon>
        <taxon>Centramoebida</taxon>
        <taxon>Acanthamoebidae</taxon>
        <taxon>Acanthamoeba</taxon>
    </lineage>
</organism>
<dbReference type="RefSeq" id="XP_004352771.1">
    <property type="nucleotide sequence ID" value="XM_004352719.1"/>
</dbReference>
<evidence type="ECO:0000256" key="6">
    <source>
        <dbReference type="ARBA" id="ARBA00022723"/>
    </source>
</evidence>
<keyword evidence="7 15" id="KW-0547">Nucleotide-binding</keyword>
<dbReference type="GO" id="GO:0000287">
    <property type="term" value="F:magnesium ion binding"/>
    <property type="evidence" value="ECO:0007669"/>
    <property type="project" value="UniProtKB-UniRule"/>
</dbReference>
<feature type="transmembrane region" description="Helical" evidence="17">
    <location>
        <begin position="1181"/>
        <end position="1199"/>
    </location>
</feature>
<dbReference type="Gene3D" id="3.40.50.1000">
    <property type="entry name" value="HAD superfamily/HAD-like"/>
    <property type="match status" value="1"/>
</dbReference>
<dbReference type="GeneID" id="14924216"/>
<evidence type="ECO:0000259" key="19">
    <source>
        <dbReference type="Pfam" id="PF16209"/>
    </source>
</evidence>
<dbReference type="STRING" id="1257118.L8HEP8"/>
<comment type="similarity">
    <text evidence="2 17">Belongs to the cation transport ATPase (P-type) (TC 3.A.3) family. Type IV subfamily.</text>
</comment>
<feature type="binding site" evidence="15">
    <location>
        <position position="766"/>
    </location>
    <ligand>
        <name>ATP</name>
        <dbReference type="ChEBI" id="CHEBI:30616"/>
    </ligand>
</feature>
<keyword evidence="3" id="KW-0813">Transport</keyword>
<dbReference type="PANTHER" id="PTHR24092">
    <property type="entry name" value="PROBABLE PHOSPHOLIPID-TRANSPORTING ATPASE"/>
    <property type="match status" value="1"/>
</dbReference>
<feature type="binding site" evidence="16">
    <location>
        <position position="433"/>
    </location>
    <ligand>
        <name>Mg(2+)</name>
        <dbReference type="ChEBI" id="CHEBI:18420"/>
    </ligand>
</feature>
<dbReference type="InterPro" id="IPR006539">
    <property type="entry name" value="P-type_ATPase_IV"/>
</dbReference>
<dbReference type="InterPro" id="IPR023298">
    <property type="entry name" value="ATPase_P-typ_TM_dom_sf"/>
</dbReference>
<keyword evidence="5 17" id="KW-0812">Transmembrane</keyword>
<accession>L8HEP8</accession>
<feature type="transmembrane region" description="Helical" evidence="17">
    <location>
        <begin position="1079"/>
        <end position="1099"/>
    </location>
</feature>
<keyword evidence="8 15" id="KW-0067">ATP-binding</keyword>
<comment type="catalytic activity">
    <reaction evidence="13 17">
        <text>ATP + H2O + phospholipidSide 1 = ADP + phosphate + phospholipidSide 2.</text>
        <dbReference type="EC" id="7.6.2.1"/>
    </reaction>
</comment>
<dbReference type="SUPFAM" id="SSF81653">
    <property type="entry name" value="Calcium ATPase, transduction domain A"/>
    <property type="match status" value="1"/>
</dbReference>
<feature type="region of interest" description="Disordered" evidence="18">
    <location>
        <begin position="619"/>
        <end position="662"/>
    </location>
</feature>
<feature type="binding site" evidence="15">
    <location>
        <position position="970"/>
    </location>
    <ligand>
        <name>ATP</name>
        <dbReference type="ChEBI" id="CHEBI:30616"/>
    </ligand>
</feature>
<dbReference type="InterPro" id="IPR008250">
    <property type="entry name" value="ATPase_P-typ_transduc_dom_A_sf"/>
</dbReference>
<dbReference type="SUPFAM" id="SSF81660">
    <property type="entry name" value="Metal cation-transporting ATPase, ATP-binding domain N"/>
    <property type="match status" value="1"/>
</dbReference>
<evidence type="ECO:0000256" key="2">
    <source>
        <dbReference type="ARBA" id="ARBA00008109"/>
    </source>
</evidence>
<evidence type="ECO:0000256" key="14">
    <source>
        <dbReference type="PIRSR" id="PIRSR606539-1"/>
    </source>
</evidence>
<dbReference type="GO" id="GO:0012505">
    <property type="term" value="C:endomembrane system"/>
    <property type="evidence" value="ECO:0007669"/>
    <property type="project" value="UniProtKB-SubCell"/>
</dbReference>
<feature type="binding site" evidence="15">
    <location>
        <position position="847"/>
    </location>
    <ligand>
        <name>ATP</name>
        <dbReference type="ChEBI" id="CHEBI:30616"/>
    </ligand>
</feature>